<reference evidence="3" key="2">
    <citation type="submission" date="2010-07" db="EMBL/GenBank/DDBJ databases">
        <authorList>
            <consortium name="The Broad Institute Genome Sequencing Platform"/>
            <consortium name="Broad Institute Genome Sequencing Center for Infectious Disease"/>
            <person name="Ma L.-J."/>
            <person name="Dead R."/>
            <person name="Young S."/>
            <person name="Zeng Q."/>
            <person name="Koehrsen M."/>
            <person name="Alvarado L."/>
            <person name="Berlin A."/>
            <person name="Chapman S.B."/>
            <person name="Chen Z."/>
            <person name="Freedman E."/>
            <person name="Gellesch M."/>
            <person name="Goldberg J."/>
            <person name="Griggs A."/>
            <person name="Gujja S."/>
            <person name="Heilman E.R."/>
            <person name="Heiman D."/>
            <person name="Hepburn T."/>
            <person name="Howarth C."/>
            <person name="Jen D."/>
            <person name="Larson L."/>
            <person name="Mehta T."/>
            <person name="Neiman D."/>
            <person name="Pearson M."/>
            <person name="Roberts A."/>
            <person name="Saif S."/>
            <person name="Shea T."/>
            <person name="Shenoy N."/>
            <person name="Sisk P."/>
            <person name="Stolte C."/>
            <person name="Sykes S."/>
            <person name="Walk T."/>
            <person name="White J."/>
            <person name="Yandava C."/>
            <person name="Haas B."/>
            <person name="Nusbaum C."/>
            <person name="Birren B."/>
        </authorList>
    </citation>
    <scope>NUCLEOTIDE SEQUENCE</scope>
    <source>
        <strain evidence="3">R3-111a-1</strain>
    </source>
</reference>
<feature type="region of interest" description="Disordered" evidence="1">
    <location>
        <begin position="49"/>
        <end position="73"/>
    </location>
</feature>
<dbReference type="Pfam" id="PF00856">
    <property type="entry name" value="SET"/>
    <property type="match status" value="1"/>
</dbReference>
<feature type="domain" description="SET" evidence="2">
    <location>
        <begin position="310"/>
        <end position="447"/>
    </location>
</feature>
<gene>
    <name evidence="4" type="primary">20340821</name>
    <name evidence="3" type="ORF">GGTG_00363</name>
</gene>
<dbReference type="InterPro" id="IPR053185">
    <property type="entry name" value="SET_domain_protein"/>
</dbReference>
<dbReference type="STRING" id="644352.J3NGH3"/>
<accession>J3NGH3</accession>
<reference evidence="4" key="4">
    <citation type="journal article" date="2015" name="G3 (Bethesda)">
        <title>Genome sequences of three phytopathogenic species of the Magnaporthaceae family of fungi.</title>
        <authorList>
            <person name="Okagaki L.H."/>
            <person name="Nunes C.C."/>
            <person name="Sailsbery J."/>
            <person name="Clay B."/>
            <person name="Brown D."/>
            <person name="John T."/>
            <person name="Oh Y."/>
            <person name="Young N."/>
            <person name="Fitzgerald M."/>
            <person name="Haas B.J."/>
            <person name="Zeng Q."/>
            <person name="Young S."/>
            <person name="Adiconis X."/>
            <person name="Fan L."/>
            <person name="Levin J.Z."/>
            <person name="Mitchell T.K."/>
            <person name="Okubara P.A."/>
            <person name="Farman M.L."/>
            <person name="Kohn L.M."/>
            <person name="Birren B."/>
            <person name="Ma L.-J."/>
            <person name="Dean R.A."/>
        </authorList>
    </citation>
    <scope>NUCLEOTIDE SEQUENCE</scope>
    <source>
        <strain evidence="4">R3-111a-1</strain>
    </source>
</reference>
<dbReference type="EMBL" id="GL385395">
    <property type="protein sequence ID" value="EJT80363.1"/>
    <property type="molecule type" value="Genomic_DNA"/>
</dbReference>
<feature type="compositionally biased region" description="Polar residues" evidence="1">
    <location>
        <begin position="190"/>
        <end position="206"/>
    </location>
</feature>
<protein>
    <recommendedName>
        <fullName evidence="2">SET domain-containing protein</fullName>
    </recommendedName>
</protein>
<dbReference type="GeneID" id="20340821"/>
<reference evidence="4" key="5">
    <citation type="submission" date="2018-04" db="UniProtKB">
        <authorList>
            <consortium name="EnsemblFungi"/>
        </authorList>
    </citation>
    <scope>IDENTIFICATION</scope>
    <source>
        <strain evidence="4">R3-111a-1</strain>
    </source>
</reference>
<dbReference type="EnsemblFungi" id="EJT80363">
    <property type="protein sequence ID" value="EJT80363"/>
    <property type="gene ID" value="GGTG_00363"/>
</dbReference>
<dbReference type="OrthoDB" id="3180714at2759"/>
<keyword evidence="5" id="KW-1185">Reference proteome</keyword>
<reference evidence="3" key="3">
    <citation type="submission" date="2010-09" db="EMBL/GenBank/DDBJ databases">
        <title>Annotation of Gaeumannomyces graminis var. tritici R3-111a-1.</title>
        <authorList>
            <consortium name="The Broad Institute Genome Sequencing Platform"/>
            <person name="Ma L.-J."/>
            <person name="Dead R."/>
            <person name="Young S.K."/>
            <person name="Zeng Q."/>
            <person name="Gargeya S."/>
            <person name="Fitzgerald M."/>
            <person name="Haas B."/>
            <person name="Abouelleil A."/>
            <person name="Alvarado L."/>
            <person name="Arachchi H.M."/>
            <person name="Berlin A."/>
            <person name="Brown A."/>
            <person name="Chapman S.B."/>
            <person name="Chen Z."/>
            <person name="Dunbar C."/>
            <person name="Freedman E."/>
            <person name="Gearin G."/>
            <person name="Gellesch M."/>
            <person name="Goldberg J."/>
            <person name="Griggs A."/>
            <person name="Gujja S."/>
            <person name="Heiman D."/>
            <person name="Howarth C."/>
            <person name="Larson L."/>
            <person name="Lui A."/>
            <person name="MacDonald P.J.P."/>
            <person name="Mehta T."/>
            <person name="Montmayeur A."/>
            <person name="Murphy C."/>
            <person name="Neiman D."/>
            <person name="Pearson M."/>
            <person name="Priest M."/>
            <person name="Roberts A."/>
            <person name="Saif S."/>
            <person name="Shea T."/>
            <person name="Shenoy N."/>
            <person name="Sisk P."/>
            <person name="Stolte C."/>
            <person name="Sykes S."/>
            <person name="Yandava C."/>
            <person name="Wortman J."/>
            <person name="Nusbaum C."/>
            <person name="Birren B."/>
        </authorList>
    </citation>
    <scope>NUCLEOTIDE SEQUENCE</scope>
    <source>
        <strain evidence="3">R3-111a-1</strain>
    </source>
</reference>
<dbReference type="Proteomes" id="UP000006039">
    <property type="component" value="Unassembled WGS sequence"/>
</dbReference>
<proteinExistence type="predicted"/>
<dbReference type="SUPFAM" id="SSF82199">
    <property type="entry name" value="SET domain"/>
    <property type="match status" value="1"/>
</dbReference>
<dbReference type="RefSeq" id="XP_009216372.1">
    <property type="nucleotide sequence ID" value="XM_009218108.1"/>
</dbReference>
<dbReference type="PANTHER" id="PTHR47332">
    <property type="entry name" value="SET DOMAIN-CONTAINING PROTEIN 5"/>
    <property type="match status" value="1"/>
</dbReference>
<dbReference type="Gene3D" id="2.170.270.10">
    <property type="entry name" value="SET domain"/>
    <property type="match status" value="1"/>
</dbReference>
<evidence type="ECO:0000313" key="3">
    <source>
        <dbReference type="EMBL" id="EJT80363.1"/>
    </source>
</evidence>
<organism evidence="3">
    <name type="scientific">Gaeumannomyces tritici (strain R3-111a-1)</name>
    <name type="common">Wheat and barley take-all root rot fungus</name>
    <name type="synonym">Gaeumannomyces graminis var. tritici</name>
    <dbReference type="NCBI Taxonomy" id="644352"/>
    <lineage>
        <taxon>Eukaryota</taxon>
        <taxon>Fungi</taxon>
        <taxon>Dikarya</taxon>
        <taxon>Ascomycota</taxon>
        <taxon>Pezizomycotina</taxon>
        <taxon>Sordariomycetes</taxon>
        <taxon>Sordariomycetidae</taxon>
        <taxon>Magnaporthales</taxon>
        <taxon>Magnaporthaceae</taxon>
        <taxon>Gaeumannomyces</taxon>
    </lineage>
</organism>
<name>J3NGH3_GAET3</name>
<dbReference type="PANTHER" id="PTHR47332:SF4">
    <property type="entry name" value="SET DOMAIN-CONTAINING PROTEIN 5"/>
    <property type="match status" value="1"/>
</dbReference>
<evidence type="ECO:0000313" key="5">
    <source>
        <dbReference type="Proteomes" id="UP000006039"/>
    </source>
</evidence>
<dbReference type="PROSITE" id="PS50280">
    <property type="entry name" value="SET"/>
    <property type="match status" value="1"/>
</dbReference>
<dbReference type="InterPro" id="IPR001214">
    <property type="entry name" value="SET_dom"/>
</dbReference>
<dbReference type="HOGENOM" id="CLU_567495_0_0_1"/>
<reference evidence="5" key="1">
    <citation type="submission" date="2010-07" db="EMBL/GenBank/DDBJ databases">
        <title>The genome sequence of Gaeumannomyces graminis var. tritici strain R3-111a-1.</title>
        <authorList>
            <consortium name="The Broad Institute Genome Sequencing Platform"/>
            <person name="Ma L.-J."/>
            <person name="Dead R."/>
            <person name="Young S."/>
            <person name="Zeng Q."/>
            <person name="Koehrsen M."/>
            <person name="Alvarado L."/>
            <person name="Berlin A."/>
            <person name="Chapman S.B."/>
            <person name="Chen Z."/>
            <person name="Freedman E."/>
            <person name="Gellesch M."/>
            <person name="Goldberg J."/>
            <person name="Griggs A."/>
            <person name="Gujja S."/>
            <person name="Heilman E.R."/>
            <person name="Heiman D."/>
            <person name="Hepburn T."/>
            <person name="Howarth C."/>
            <person name="Jen D."/>
            <person name="Larson L."/>
            <person name="Mehta T."/>
            <person name="Neiman D."/>
            <person name="Pearson M."/>
            <person name="Roberts A."/>
            <person name="Saif S."/>
            <person name="Shea T."/>
            <person name="Shenoy N."/>
            <person name="Sisk P."/>
            <person name="Stolte C."/>
            <person name="Sykes S."/>
            <person name="Walk T."/>
            <person name="White J."/>
            <person name="Yandava C."/>
            <person name="Haas B."/>
            <person name="Nusbaum C."/>
            <person name="Birren B."/>
        </authorList>
    </citation>
    <scope>NUCLEOTIDE SEQUENCE [LARGE SCALE GENOMIC DNA]</scope>
    <source>
        <strain evidence="5">R3-111a-1</strain>
    </source>
</reference>
<evidence type="ECO:0000259" key="2">
    <source>
        <dbReference type="PROSITE" id="PS50280"/>
    </source>
</evidence>
<evidence type="ECO:0000256" key="1">
    <source>
        <dbReference type="SAM" id="MobiDB-lite"/>
    </source>
</evidence>
<feature type="region of interest" description="Disordered" evidence="1">
    <location>
        <begin position="175"/>
        <end position="214"/>
    </location>
</feature>
<feature type="compositionally biased region" description="Basic and acidic residues" evidence="1">
    <location>
        <begin position="175"/>
        <end position="186"/>
    </location>
</feature>
<dbReference type="VEuPathDB" id="FungiDB:GGTG_00363"/>
<dbReference type="InterPro" id="IPR046341">
    <property type="entry name" value="SET_dom_sf"/>
</dbReference>
<dbReference type="CDD" id="cd20071">
    <property type="entry name" value="SET_SMYD"/>
    <property type="match status" value="1"/>
</dbReference>
<dbReference type="eggNOG" id="ENOG502SBR1">
    <property type="taxonomic scope" value="Eukaryota"/>
</dbReference>
<sequence length="483" mass="52041">MASLSTIVPTAADLEIWIAFKKAFGLPDSLSEASSASYSDKLTDDECANASPRLDRTGAMARPSGQRKEVVSHEDMEPVDYRLLEGTYLSSLEFGLSQVPPGESIRYLLRPENQVDLELSKKDHGDDCQIGDEPTGGASAEAENKAPETAEIHLTGNDYADASDSTTIEGDFEGKQDAAQDRKGCDQDGNGAQPSQPLQSAKSESGQVVGREDSVDAAGNSAELKAPGDVSSDAASIISTETASDTDSDAASIINAETPSVTDIDAASITNTTPDDSIVEETEVAQDGEENEHEANTAQIDLPLVVPINEKFEVRNASMGGSGAFARKDLKLHDVILMEKYILTGDGLTMHKQFAALDAIAQRVYLCLHPHWPRDEQPVEILTAICNTNSFSIPGSKAVFLVASRFNHKCHSKCNLTYYYDSESEMLVIYVAVDHISAGDELTISYGAYPRTLYEQYGFFCSCGGCDGYTQAKADAVSRRNWI</sequence>
<feature type="region of interest" description="Disordered" evidence="1">
    <location>
        <begin position="119"/>
        <end position="146"/>
    </location>
</feature>
<dbReference type="AlphaFoldDB" id="J3NGH3"/>
<evidence type="ECO:0000313" key="4">
    <source>
        <dbReference type="EnsemblFungi" id="EJT80363"/>
    </source>
</evidence>